<keyword evidence="2" id="KW-0472">Membrane</keyword>
<feature type="domain" description="Bacterial surface antigen (D15)" evidence="3">
    <location>
        <begin position="197"/>
        <end position="381"/>
    </location>
</feature>
<dbReference type="AlphaFoldDB" id="A0A7K1Y4I7"/>
<proteinExistence type="predicted"/>
<keyword evidence="5" id="KW-1185">Reference proteome</keyword>
<protein>
    <submittedName>
        <fullName evidence="4">BamA/TamA family outer membrane protein</fullName>
    </submittedName>
</protein>
<dbReference type="Gene3D" id="2.40.160.50">
    <property type="entry name" value="membrane protein fhac: a member of the omp85/tpsb transporter family"/>
    <property type="match status" value="1"/>
</dbReference>
<evidence type="ECO:0000313" key="5">
    <source>
        <dbReference type="Proteomes" id="UP000451233"/>
    </source>
</evidence>
<evidence type="ECO:0000256" key="2">
    <source>
        <dbReference type="ARBA" id="ARBA00023136"/>
    </source>
</evidence>
<evidence type="ECO:0000256" key="1">
    <source>
        <dbReference type="ARBA" id="ARBA00004370"/>
    </source>
</evidence>
<comment type="subcellular location">
    <subcellularLocation>
        <location evidence="1">Membrane</location>
    </subcellularLocation>
</comment>
<organism evidence="4 5">
    <name type="scientific">Hufsiella ginkgonis</name>
    <dbReference type="NCBI Taxonomy" id="2695274"/>
    <lineage>
        <taxon>Bacteria</taxon>
        <taxon>Pseudomonadati</taxon>
        <taxon>Bacteroidota</taxon>
        <taxon>Sphingobacteriia</taxon>
        <taxon>Sphingobacteriales</taxon>
        <taxon>Sphingobacteriaceae</taxon>
        <taxon>Hufsiella</taxon>
    </lineage>
</organism>
<evidence type="ECO:0000259" key="3">
    <source>
        <dbReference type="Pfam" id="PF01103"/>
    </source>
</evidence>
<gene>
    <name evidence="4" type="ORF">GS398_20210</name>
</gene>
<comment type="caution">
    <text evidence="4">The sequence shown here is derived from an EMBL/GenBank/DDBJ whole genome shotgun (WGS) entry which is preliminary data.</text>
</comment>
<dbReference type="EMBL" id="WVHS01000005">
    <property type="protein sequence ID" value="MXV17636.1"/>
    <property type="molecule type" value="Genomic_DNA"/>
</dbReference>
<dbReference type="RefSeq" id="WP_160908625.1">
    <property type="nucleotide sequence ID" value="NZ_WVHS01000005.1"/>
</dbReference>
<sequence>MRRAILIIFIALESFTPNRSFSQKKLIKKFFSGKQDSTRAGSFLALPSLSYAQETGLEFGAAAVYAFHTDRQDLLTRSSSINVIATFTTKKQSNFKVQADIWSPGNRWHRLTEIRYKNFPFNFYGIGPNTAEADKDVVVQKLFRINQEVERRFGRRYYAGITLLFDQYLFRDKQPGGIFSTGTRVRDPDGGKVLFAGISQVFDNRNSNTYTTTGNSIKINLAFAPDLFGGENYTGGLLRFDTRSFLPINKKKNIVAGLNVVGQSIRSGRTPFYLLPQLGNDQVMRGYYTGRYRDKNLLAAQVELRYRFIPRLGVAAFAGAGKVKSGSEQPLDGFKPSFGAGGRYFFDINRGLSVRFDYGIGEKRPGEHRQQGFYISLGEAF</sequence>
<dbReference type="InterPro" id="IPR000184">
    <property type="entry name" value="Bac_surfAg_D15"/>
</dbReference>
<name>A0A7K1Y4I7_9SPHI</name>
<dbReference type="Proteomes" id="UP000451233">
    <property type="component" value="Unassembled WGS sequence"/>
</dbReference>
<reference evidence="4 5" key="1">
    <citation type="submission" date="2019-11" db="EMBL/GenBank/DDBJ databases">
        <title>Pedobacter sp. HMF7056 Genome sequencing and assembly.</title>
        <authorList>
            <person name="Kang H."/>
            <person name="Kim H."/>
            <person name="Joh K."/>
        </authorList>
    </citation>
    <scope>NUCLEOTIDE SEQUENCE [LARGE SCALE GENOMIC DNA]</scope>
    <source>
        <strain evidence="4 5">HMF7056</strain>
    </source>
</reference>
<accession>A0A7K1Y4I7</accession>
<dbReference type="GO" id="GO:0019867">
    <property type="term" value="C:outer membrane"/>
    <property type="evidence" value="ECO:0007669"/>
    <property type="project" value="InterPro"/>
</dbReference>
<dbReference type="Pfam" id="PF01103">
    <property type="entry name" value="Omp85"/>
    <property type="match status" value="1"/>
</dbReference>
<evidence type="ECO:0000313" key="4">
    <source>
        <dbReference type="EMBL" id="MXV17636.1"/>
    </source>
</evidence>